<dbReference type="Gene3D" id="3.40.50.1820">
    <property type="entry name" value="alpha/beta hydrolase"/>
    <property type="match status" value="1"/>
</dbReference>
<sequence>MRPLRVRTILTWWALDYVAAVRWQVGPLLRHHDPADYLDGRPGMRPVVVLPGIWETWRFLLPLIERLHAAGHPVHAVTALRTNGATVDASADVVASYLADHDLEDVLIVAHSKGGLIGKDVMLEHAAGGRVRKMFAISTPFSGSVYARYLPLPSLHAFSPKDPTTLRLAAELRVNDRITSVWARFDPHIPGGSRLPGAAENRRIDDGGHFRILRNPAVLAALDRFAATP</sequence>
<dbReference type="PANTHER" id="PTHR37946">
    <property type="entry name" value="SLL1969 PROTEIN"/>
    <property type="match status" value="1"/>
</dbReference>
<dbReference type="EMBL" id="QXTG01000001">
    <property type="protein sequence ID" value="RIX30555.1"/>
    <property type="molecule type" value="Genomic_DNA"/>
</dbReference>
<dbReference type="RefSeq" id="WP_119480917.1">
    <property type="nucleotide sequence ID" value="NZ_QXTG01000001.1"/>
</dbReference>
<accession>A0A3A1U0W3</accession>
<comment type="caution">
    <text evidence="1">The sequence shown here is derived from an EMBL/GenBank/DDBJ whole genome shotgun (WGS) entry which is preliminary data.</text>
</comment>
<name>A0A3A1U0W3_9MICO</name>
<dbReference type="Proteomes" id="UP000265742">
    <property type="component" value="Unassembled WGS sequence"/>
</dbReference>
<dbReference type="OrthoDB" id="9770427at2"/>
<evidence type="ECO:0000313" key="1">
    <source>
        <dbReference type="EMBL" id="RIX30555.1"/>
    </source>
</evidence>
<keyword evidence="1" id="KW-0378">Hydrolase</keyword>
<keyword evidence="2" id="KW-1185">Reference proteome</keyword>
<gene>
    <name evidence="1" type="ORF">D1781_03815</name>
</gene>
<dbReference type="AlphaFoldDB" id="A0A3A1U0W3"/>
<dbReference type="SUPFAM" id="SSF53474">
    <property type="entry name" value="alpha/beta-Hydrolases"/>
    <property type="match status" value="1"/>
</dbReference>
<dbReference type="InterPro" id="IPR029058">
    <property type="entry name" value="AB_hydrolase_fold"/>
</dbReference>
<organism evidence="1 2">
    <name type="scientific">Amnibacterium setariae</name>
    <dbReference type="NCBI Taxonomy" id="2306585"/>
    <lineage>
        <taxon>Bacteria</taxon>
        <taxon>Bacillati</taxon>
        <taxon>Actinomycetota</taxon>
        <taxon>Actinomycetes</taxon>
        <taxon>Micrococcales</taxon>
        <taxon>Microbacteriaceae</taxon>
        <taxon>Amnibacterium</taxon>
    </lineage>
</organism>
<protein>
    <submittedName>
        <fullName evidence="1">Alpha/beta hydrolase</fullName>
    </submittedName>
</protein>
<dbReference type="PANTHER" id="PTHR37946:SF1">
    <property type="entry name" value="SLL1969 PROTEIN"/>
    <property type="match status" value="1"/>
</dbReference>
<proteinExistence type="predicted"/>
<dbReference type="GO" id="GO:0016787">
    <property type="term" value="F:hydrolase activity"/>
    <property type="evidence" value="ECO:0007669"/>
    <property type="project" value="UniProtKB-KW"/>
</dbReference>
<reference evidence="2" key="1">
    <citation type="submission" date="2018-09" db="EMBL/GenBank/DDBJ databases">
        <authorList>
            <person name="Kim I."/>
        </authorList>
    </citation>
    <scope>NUCLEOTIDE SEQUENCE [LARGE SCALE GENOMIC DNA]</scope>
    <source>
        <strain evidence="2">DD4a</strain>
    </source>
</reference>
<evidence type="ECO:0000313" key="2">
    <source>
        <dbReference type="Proteomes" id="UP000265742"/>
    </source>
</evidence>